<dbReference type="EMBL" id="DPOP01000003">
    <property type="protein sequence ID" value="HCW65662.1"/>
    <property type="molecule type" value="Genomic_DNA"/>
</dbReference>
<evidence type="ECO:0000256" key="2">
    <source>
        <dbReference type="ARBA" id="ARBA00022723"/>
    </source>
</evidence>
<dbReference type="Proteomes" id="UP000264179">
    <property type="component" value="Unassembled WGS sequence"/>
</dbReference>
<protein>
    <recommendedName>
        <fullName evidence="8">D-lyxose ketol-isomerase</fullName>
        <ecNumber evidence="8">5.3.1.15</ecNumber>
    </recommendedName>
</protein>
<organism evidence="9 10">
    <name type="scientific">Thalassospira lucentensis</name>
    <dbReference type="NCBI Taxonomy" id="168935"/>
    <lineage>
        <taxon>Bacteria</taxon>
        <taxon>Pseudomonadati</taxon>
        <taxon>Pseudomonadota</taxon>
        <taxon>Alphaproteobacteria</taxon>
        <taxon>Rhodospirillales</taxon>
        <taxon>Thalassospiraceae</taxon>
        <taxon>Thalassospira</taxon>
    </lineage>
</organism>
<evidence type="ECO:0000256" key="6">
    <source>
        <dbReference type="ARBA" id="ARBA00044907"/>
    </source>
</evidence>
<accession>A0A3D5N4L2</accession>
<evidence type="ECO:0000256" key="4">
    <source>
        <dbReference type="ARBA" id="ARBA00023235"/>
    </source>
</evidence>
<keyword evidence="4 9" id="KW-0413">Isomerase</keyword>
<evidence type="ECO:0000256" key="8">
    <source>
        <dbReference type="ARBA" id="ARBA00044972"/>
    </source>
</evidence>
<reference evidence="9 10" key="1">
    <citation type="journal article" date="2018" name="Nat. Biotechnol.">
        <title>A standardized bacterial taxonomy based on genome phylogeny substantially revises the tree of life.</title>
        <authorList>
            <person name="Parks D.H."/>
            <person name="Chuvochina M."/>
            <person name="Waite D.W."/>
            <person name="Rinke C."/>
            <person name="Skarshewski A."/>
            <person name="Chaumeil P.A."/>
            <person name="Hugenholtz P."/>
        </authorList>
    </citation>
    <scope>NUCLEOTIDE SEQUENCE [LARGE SCALE GENOMIC DNA]</scope>
    <source>
        <strain evidence="9">UBA9881</strain>
    </source>
</reference>
<evidence type="ECO:0000256" key="1">
    <source>
        <dbReference type="ARBA" id="ARBA00001936"/>
    </source>
</evidence>
<dbReference type="RefSeq" id="WP_276653004.1">
    <property type="nucleotide sequence ID" value="NZ_DPOP01000003.1"/>
</dbReference>
<dbReference type="AlphaFoldDB" id="A0A3D5N4L2"/>
<dbReference type="InterPro" id="IPR010864">
    <property type="entry name" value="D-lyxose_isomer"/>
</dbReference>
<dbReference type="GO" id="GO:0047828">
    <property type="term" value="F:D-lyxose ketol-isomerase activity"/>
    <property type="evidence" value="ECO:0007669"/>
    <property type="project" value="UniProtKB-EC"/>
</dbReference>
<proteinExistence type="inferred from homology"/>
<evidence type="ECO:0000313" key="9">
    <source>
        <dbReference type="EMBL" id="HCW65662.1"/>
    </source>
</evidence>
<dbReference type="EC" id="5.3.1.15" evidence="8"/>
<name>A0A3D5N4L2_9PROT</name>
<dbReference type="GO" id="GO:0046872">
    <property type="term" value="F:metal ion binding"/>
    <property type="evidence" value="ECO:0007669"/>
    <property type="project" value="UniProtKB-KW"/>
</dbReference>
<keyword evidence="2" id="KW-0479">Metal-binding</keyword>
<dbReference type="Pfam" id="PF07385">
    <property type="entry name" value="Lyx_isomer"/>
    <property type="match status" value="1"/>
</dbReference>
<sequence length="52" mass="6059">MLRSEINACIEHAKELYASISFKLPVWGHYSPDQWAAEPDLAKWCRGHQMGW</sequence>
<comment type="cofactor">
    <cofactor evidence="1">
        <name>Mn(2+)</name>
        <dbReference type="ChEBI" id="CHEBI:29035"/>
    </cofactor>
</comment>
<evidence type="ECO:0000256" key="5">
    <source>
        <dbReference type="ARBA" id="ARBA00023277"/>
    </source>
</evidence>
<comment type="catalytic activity">
    <reaction evidence="6">
        <text>D-lyxose = D-xylulose</text>
        <dbReference type="Rhea" id="RHEA:14201"/>
        <dbReference type="ChEBI" id="CHEBI:16789"/>
        <dbReference type="ChEBI" id="CHEBI:17140"/>
        <dbReference type="EC" id="5.3.1.15"/>
    </reaction>
</comment>
<comment type="caution">
    <text evidence="9">The sequence shown here is derived from an EMBL/GenBank/DDBJ whole genome shotgun (WGS) entry which is preliminary data.</text>
</comment>
<dbReference type="Gene3D" id="2.60.120.10">
    <property type="entry name" value="Jelly Rolls"/>
    <property type="match status" value="1"/>
</dbReference>
<evidence type="ECO:0000256" key="3">
    <source>
        <dbReference type="ARBA" id="ARBA00023211"/>
    </source>
</evidence>
<dbReference type="InterPro" id="IPR014710">
    <property type="entry name" value="RmlC-like_jellyroll"/>
</dbReference>
<evidence type="ECO:0000256" key="7">
    <source>
        <dbReference type="ARBA" id="ARBA00044951"/>
    </source>
</evidence>
<keyword evidence="5" id="KW-0119">Carbohydrate metabolism</keyword>
<comment type="similarity">
    <text evidence="7">Belongs to the D-lyxose ketol-isomerase family.</text>
</comment>
<feature type="non-terminal residue" evidence="9">
    <location>
        <position position="52"/>
    </location>
</feature>
<keyword evidence="3" id="KW-0464">Manganese</keyword>
<evidence type="ECO:0000313" key="10">
    <source>
        <dbReference type="Proteomes" id="UP000264179"/>
    </source>
</evidence>
<gene>
    <name evidence="9" type="ORF">DHR80_00340</name>
</gene>